<gene>
    <name evidence="2" type="ORF">PHLCEN_2v3347</name>
</gene>
<sequence>MASIHCWEWFRKYFIGLIVIGCPCGLLFGFFALWCEIWRFTINGIIVEWHKIRCVINIINWWEIEVLKIFLRWYHCDNVISKVYHCSFNSNRVTIRPINTYAILQSLTNVAAFYCASRTGE</sequence>
<keyword evidence="3" id="KW-1185">Reference proteome</keyword>
<dbReference type="AlphaFoldDB" id="A0A2R6QM49"/>
<keyword evidence="1" id="KW-0812">Transmembrane</keyword>
<dbReference type="Proteomes" id="UP000186601">
    <property type="component" value="Unassembled WGS sequence"/>
</dbReference>
<evidence type="ECO:0000256" key="1">
    <source>
        <dbReference type="SAM" id="Phobius"/>
    </source>
</evidence>
<dbReference type="EMBL" id="MLYV02000322">
    <property type="protein sequence ID" value="PSS10996.1"/>
    <property type="molecule type" value="Genomic_DNA"/>
</dbReference>
<protein>
    <submittedName>
        <fullName evidence="2">Uncharacterized protein</fullName>
    </submittedName>
</protein>
<organism evidence="2 3">
    <name type="scientific">Hermanssonia centrifuga</name>
    <dbReference type="NCBI Taxonomy" id="98765"/>
    <lineage>
        <taxon>Eukaryota</taxon>
        <taxon>Fungi</taxon>
        <taxon>Dikarya</taxon>
        <taxon>Basidiomycota</taxon>
        <taxon>Agaricomycotina</taxon>
        <taxon>Agaricomycetes</taxon>
        <taxon>Polyporales</taxon>
        <taxon>Meruliaceae</taxon>
        <taxon>Hermanssonia</taxon>
    </lineage>
</organism>
<name>A0A2R6QM49_9APHY</name>
<evidence type="ECO:0000313" key="2">
    <source>
        <dbReference type="EMBL" id="PSS10996.1"/>
    </source>
</evidence>
<reference evidence="2 3" key="1">
    <citation type="submission" date="2018-02" db="EMBL/GenBank/DDBJ databases">
        <title>Genome sequence of the basidiomycete white-rot fungus Phlebia centrifuga.</title>
        <authorList>
            <person name="Granchi Z."/>
            <person name="Peng M."/>
            <person name="de Vries R.P."/>
            <person name="Hilden K."/>
            <person name="Makela M.R."/>
            <person name="Grigoriev I."/>
            <person name="Riley R."/>
        </authorList>
    </citation>
    <scope>NUCLEOTIDE SEQUENCE [LARGE SCALE GENOMIC DNA]</scope>
    <source>
        <strain evidence="2 3">FBCC195</strain>
    </source>
</reference>
<keyword evidence="1" id="KW-1133">Transmembrane helix</keyword>
<accession>A0A2R6QM49</accession>
<feature type="transmembrane region" description="Helical" evidence="1">
    <location>
        <begin position="12"/>
        <end position="34"/>
    </location>
</feature>
<keyword evidence="1" id="KW-0472">Membrane</keyword>
<comment type="caution">
    <text evidence="2">The sequence shown here is derived from an EMBL/GenBank/DDBJ whole genome shotgun (WGS) entry which is preliminary data.</text>
</comment>
<evidence type="ECO:0000313" key="3">
    <source>
        <dbReference type="Proteomes" id="UP000186601"/>
    </source>
</evidence>
<proteinExistence type="predicted"/>